<gene>
    <name evidence="2" type="ORF">SAMN04488567_1047</name>
</gene>
<dbReference type="STRING" id="521013.SAMN04488567_1047"/>
<evidence type="ECO:0000313" key="2">
    <source>
        <dbReference type="EMBL" id="SDE16461.1"/>
    </source>
</evidence>
<dbReference type="EMBL" id="FNAT01000001">
    <property type="protein sequence ID" value="SDE16461.1"/>
    <property type="molecule type" value="Genomic_DNA"/>
</dbReference>
<feature type="compositionally biased region" description="Basic and acidic residues" evidence="1">
    <location>
        <begin position="17"/>
        <end position="26"/>
    </location>
</feature>
<feature type="region of interest" description="Disordered" evidence="1">
    <location>
        <begin position="1"/>
        <end position="38"/>
    </location>
</feature>
<sequence>MASSTNPKQDTPARPGNEPRKVHEQTPPKPYFRDYAAI</sequence>
<keyword evidence="3" id="KW-1185">Reference proteome</keyword>
<evidence type="ECO:0000256" key="1">
    <source>
        <dbReference type="SAM" id="MobiDB-lite"/>
    </source>
</evidence>
<proteinExistence type="predicted"/>
<accession>A0A1G7ANT0</accession>
<dbReference type="Proteomes" id="UP000198922">
    <property type="component" value="Unassembled WGS sequence"/>
</dbReference>
<reference evidence="3" key="1">
    <citation type="submission" date="2016-10" db="EMBL/GenBank/DDBJ databases">
        <authorList>
            <person name="Varghese N."/>
            <person name="Submissions S."/>
        </authorList>
    </citation>
    <scope>NUCLEOTIDE SEQUENCE [LARGE SCALE GENOMIC DNA]</scope>
    <source>
        <strain evidence="3">DSM 21424</strain>
    </source>
</reference>
<evidence type="ECO:0000313" key="3">
    <source>
        <dbReference type="Proteomes" id="UP000198922"/>
    </source>
</evidence>
<organism evidence="2 3">
    <name type="scientific">Limimaricola pyoseonensis</name>
    <dbReference type="NCBI Taxonomy" id="521013"/>
    <lineage>
        <taxon>Bacteria</taxon>
        <taxon>Pseudomonadati</taxon>
        <taxon>Pseudomonadota</taxon>
        <taxon>Alphaproteobacteria</taxon>
        <taxon>Rhodobacterales</taxon>
        <taxon>Paracoccaceae</taxon>
        <taxon>Limimaricola</taxon>
    </lineage>
</organism>
<protein>
    <submittedName>
        <fullName evidence="2">Uncharacterized protein</fullName>
    </submittedName>
</protein>
<name>A0A1G7ANT0_9RHOB</name>
<dbReference type="AlphaFoldDB" id="A0A1G7ANT0"/>